<accession>A0A1E3XG46</accession>
<dbReference type="Proteomes" id="UP000094056">
    <property type="component" value="Unassembled WGS sequence"/>
</dbReference>
<evidence type="ECO:0000313" key="2">
    <source>
        <dbReference type="Proteomes" id="UP000094056"/>
    </source>
</evidence>
<sequence length="55" mass="6291">MAVHTQLKSSYIVKCVVRLEKKSIEMLEDIMFTKGVDNVLKVIVLAQHCRFILNG</sequence>
<proteinExistence type="predicted"/>
<protein>
    <submittedName>
        <fullName evidence="1">Uncharacterized protein</fullName>
    </submittedName>
</protein>
<organism evidence="1 2">
    <name type="scientific">Candidatus Scalindua rubra</name>
    <dbReference type="NCBI Taxonomy" id="1872076"/>
    <lineage>
        <taxon>Bacteria</taxon>
        <taxon>Pseudomonadati</taxon>
        <taxon>Planctomycetota</taxon>
        <taxon>Candidatus Brocadiia</taxon>
        <taxon>Candidatus Brocadiales</taxon>
        <taxon>Candidatus Scalinduaceae</taxon>
        <taxon>Candidatus Scalindua</taxon>
    </lineage>
</organism>
<gene>
    <name evidence="1" type="ORF">SCARUB_00325</name>
</gene>
<dbReference type="AlphaFoldDB" id="A0A1E3XG46"/>
<evidence type="ECO:0000313" key="1">
    <source>
        <dbReference type="EMBL" id="ODS34590.1"/>
    </source>
</evidence>
<dbReference type="EMBL" id="MAYW01000004">
    <property type="protein sequence ID" value="ODS34590.1"/>
    <property type="molecule type" value="Genomic_DNA"/>
</dbReference>
<name>A0A1E3XG46_9BACT</name>
<reference evidence="1 2" key="1">
    <citation type="submission" date="2016-07" db="EMBL/GenBank/DDBJ databases">
        <title>Draft genome of Scalindua rubra, obtained from a brine-seawater interface in the Red Sea, sheds light on salt adaptation in anammox bacteria.</title>
        <authorList>
            <person name="Speth D.R."/>
            <person name="Lagkouvardos I."/>
            <person name="Wang Y."/>
            <person name="Qian P.-Y."/>
            <person name="Dutilh B.E."/>
            <person name="Jetten M.S."/>
        </authorList>
    </citation>
    <scope>NUCLEOTIDE SEQUENCE [LARGE SCALE GENOMIC DNA]</scope>
    <source>
        <strain evidence="1">BSI-1</strain>
    </source>
</reference>
<comment type="caution">
    <text evidence="1">The sequence shown here is derived from an EMBL/GenBank/DDBJ whole genome shotgun (WGS) entry which is preliminary data.</text>
</comment>